<protein>
    <submittedName>
        <fullName evidence="2">Uncharacterized protein</fullName>
    </submittedName>
</protein>
<accession>A0A077UD84</accession>
<feature type="transmembrane region" description="Helical" evidence="1">
    <location>
        <begin position="36"/>
        <end position="52"/>
    </location>
</feature>
<name>A0A077UD84_9STAP</name>
<evidence type="ECO:0000256" key="1">
    <source>
        <dbReference type="SAM" id="Phobius"/>
    </source>
</evidence>
<dbReference type="AlphaFoldDB" id="A0A077UD84"/>
<evidence type="ECO:0000313" key="3">
    <source>
        <dbReference type="Proteomes" id="UP000044616"/>
    </source>
</evidence>
<gene>
    <name evidence="2" type="ORF">ERS140147_00016</name>
</gene>
<evidence type="ECO:0000313" key="2">
    <source>
        <dbReference type="EMBL" id="CDR26471.1"/>
    </source>
</evidence>
<keyword evidence="1" id="KW-1133">Transmembrane helix</keyword>
<organism evidence="2 3">
    <name type="scientific">Staphylococcus schweitzeri</name>
    <dbReference type="NCBI Taxonomy" id="1654388"/>
    <lineage>
        <taxon>Bacteria</taxon>
        <taxon>Bacillati</taxon>
        <taxon>Bacillota</taxon>
        <taxon>Bacilli</taxon>
        <taxon>Bacillales</taxon>
        <taxon>Staphylococcaceae</taxon>
        <taxon>Staphylococcus</taxon>
    </lineage>
</organism>
<sequence length="63" mass="7247">MEVIIISKSEILFFVAYFLTLILSFVFMLIGIYFTTAIGISCFIGIALYLYLEHKIINKKTDC</sequence>
<keyword evidence="1" id="KW-0472">Membrane</keyword>
<dbReference type="EMBL" id="CCEH01000001">
    <property type="protein sequence ID" value="CDR26471.1"/>
    <property type="molecule type" value="Genomic_DNA"/>
</dbReference>
<keyword evidence="1" id="KW-0812">Transmembrane</keyword>
<reference evidence="2 3" key="1">
    <citation type="submission" date="2014-05" db="EMBL/GenBank/DDBJ databases">
        <authorList>
            <person name="Aslett A.Martin."/>
            <person name="De Silva Nishadi"/>
        </authorList>
    </citation>
    <scope>NUCLEOTIDE SEQUENCE [LARGE SCALE GENOMIC DNA]</scope>
</reference>
<dbReference type="Proteomes" id="UP000044616">
    <property type="component" value="Unassembled WGS sequence"/>
</dbReference>
<proteinExistence type="predicted"/>
<feature type="transmembrane region" description="Helical" evidence="1">
    <location>
        <begin position="12"/>
        <end position="30"/>
    </location>
</feature>